<keyword evidence="4 7" id="KW-0812">Transmembrane</keyword>
<evidence type="ECO:0000313" key="10">
    <source>
        <dbReference type="Proteomes" id="UP000609879"/>
    </source>
</evidence>
<sequence>MLADLMNAATAFVDWLSTLDQWTVLIFTFLTSGVEMTFLAGLLVPGESVVMLAGSLPQGPAGFAAVLVVGTLGALAGQSLGYAVGRVFGARLRNTRLGRRIGAERFDRAEQYLRDRGAPALVAVRFVAVIHAVVPIVAGVVGMPFRRFLLWSALGTALWVGAFAGVGALTAGADATGGLGLVLTAIGATCLGVVPFAGRLVRKLSAGPARPAAARLAGGRGPGVSVGHHEGLRGGLLHAGAQPRELRGRLALAVADGGEQVAVAGAVGCLADHRPADVALGRHQIQVLQVA</sequence>
<dbReference type="Pfam" id="PF09335">
    <property type="entry name" value="VTT_dom"/>
    <property type="match status" value="1"/>
</dbReference>
<dbReference type="PANTHER" id="PTHR42709:SF6">
    <property type="entry name" value="UNDECAPRENYL PHOSPHATE TRANSPORTER A"/>
    <property type="match status" value="1"/>
</dbReference>
<comment type="caution">
    <text evidence="9">The sequence shown here is derived from an EMBL/GenBank/DDBJ whole genome shotgun (WGS) entry which is preliminary data.</text>
</comment>
<dbReference type="InterPro" id="IPR032816">
    <property type="entry name" value="VTT_dom"/>
</dbReference>
<dbReference type="PANTHER" id="PTHR42709">
    <property type="entry name" value="ALKALINE PHOSPHATASE LIKE PROTEIN"/>
    <property type="match status" value="1"/>
</dbReference>
<dbReference type="InterPro" id="IPR051311">
    <property type="entry name" value="DedA_domain"/>
</dbReference>
<evidence type="ECO:0000256" key="3">
    <source>
        <dbReference type="ARBA" id="ARBA00022475"/>
    </source>
</evidence>
<evidence type="ECO:0000259" key="8">
    <source>
        <dbReference type="Pfam" id="PF09335"/>
    </source>
</evidence>
<keyword evidence="10" id="KW-1185">Reference proteome</keyword>
<feature type="transmembrane region" description="Helical" evidence="7">
    <location>
        <begin position="179"/>
        <end position="201"/>
    </location>
</feature>
<evidence type="ECO:0000256" key="2">
    <source>
        <dbReference type="ARBA" id="ARBA00010792"/>
    </source>
</evidence>
<feature type="transmembrane region" description="Helical" evidence="7">
    <location>
        <begin position="22"/>
        <end position="43"/>
    </location>
</feature>
<keyword evidence="3" id="KW-1003">Cell membrane</keyword>
<feature type="transmembrane region" description="Helical" evidence="7">
    <location>
        <begin position="148"/>
        <end position="173"/>
    </location>
</feature>
<feature type="transmembrane region" description="Helical" evidence="7">
    <location>
        <begin position="63"/>
        <end position="84"/>
    </location>
</feature>
<feature type="domain" description="VTT" evidence="8">
    <location>
        <begin position="44"/>
        <end position="168"/>
    </location>
</feature>
<evidence type="ECO:0000256" key="1">
    <source>
        <dbReference type="ARBA" id="ARBA00004651"/>
    </source>
</evidence>
<evidence type="ECO:0000256" key="6">
    <source>
        <dbReference type="ARBA" id="ARBA00023136"/>
    </source>
</evidence>
<keyword evidence="5 7" id="KW-1133">Transmembrane helix</keyword>
<feature type="transmembrane region" description="Helical" evidence="7">
    <location>
        <begin position="120"/>
        <end position="141"/>
    </location>
</feature>
<evidence type="ECO:0000256" key="5">
    <source>
        <dbReference type="ARBA" id="ARBA00022989"/>
    </source>
</evidence>
<organism evidence="9 10">
    <name type="scientific">Paractinoplanes deccanensis</name>
    <dbReference type="NCBI Taxonomy" id="113561"/>
    <lineage>
        <taxon>Bacteria</taxon>
        <taxon>Bacillati</taxon>
        <taxon>Actinomycetota</taxon>
        <taxon>Actinomycetes</taxon>
        <taxon>Micromonosporales</taxon>
        <taxon>Micromonosporaceae</taxon>
        <taxon>Paractinoplanes</taxon>
    </lineage>
</organism>
<gene>
    <name evidence="9" type="ORF">Ade02nite_34760</name>
</gene>
<comment type="similarity">
    <text evidence="2">Belongs to the DedA family.</text>
</comment>
<reference evidence="9 10" key="1">
    <citation type="submission" date="2021-01" db="EMBL/GenBank/DDBJ databases">
        <title>Whole genome shotgun sequence of Actinoplanes deccanensis NBRC 13994.</title>
        <authorList>
            <person name="Komaki H."/>
            <person name="Tamura T."/>
        </authorList>
    </citation>
    <scope>NUCLEOTIDE SEQUENCE [LARGE SCALE GENOMIC DNA]</scope>
    <source>
        <strain evidence="9 10">NBRC 13994</strain>
    </source>
</reference>
<evidence type="ECO:0000313" key="9">
    <source>
        <dbReference type="EMBL" id="GID74835.1"/>
    </source>
</evidence>
<dbReference type="Proteomes" id="UP000609879">
    <property type="component" value="Unassembled WGS sequence"/>
</dbReference>
<proteinExistence type="inferred from homology"/>
<dbReference type="EMBL" id="BOMI01000065">
    <property type="protein sequence ID" value="GID74835.1"/>
    <property type="molecule type" value="Genomic_DNA"/>
</dbReference>
<keyword evidence="6 7" id="KW-0472">Membrane</keyword>
<accession>A0ABQ3Y4P3</accession>
<comment type="subcellular location">
    <subcellularLocation>
        <location evidence="1">Cell membrane</location>
        <topology evidence="1">Multi-pass membrane protein</topology>
    </subcellularLocation>
</comment>
<name>A0ABQ3Y4P3_9ACTN</name>
<protein>
    <recommendedName>
        <fullName evidence="8">VTT domain-containing protein</fullName>
    </recommendedName>
</protein>
<evidence type="ECO:0000256" key="7">
    <source>
        <dbReference type="SAM" id="Phobius"/>
    </source>
</evidence>
<evidence type="ECO:0000256" key="4">
    <source>
        <dbReference type="ARBA" id="ARBA00022692"/>
    </source>
</evidence>